<dbReference type="PANTHER" id="PTHR30307">
    <property type="entry name" value="S-ADENOSYLMETHIONINE:TRNA RIBOSYLTRANSFERASE-ISOMERASE"/>
    <property type="match status" value="1"/>
</dbReference>
<dbReference type="NCBIfam" id="TIGR00113">
    <property type="entry name" value="queA"/>
    <property type="match status" value="1"/>
</dbReference>
<evidence type="ECO:0000313" key="7">
    <source>
        <dbReference type="Proteomes" id="UP001232973"/>
    </source>
</evidence>
<keyword evidence="4 5" id="KW-0671">Queuosine biosynthesis</keyword>
<comment type="subcellular location">
    <subcellularLocation>
        <location evidence="5">Cytoplasm</location>
    </subcellularLocation>
</comment>
<comment type="caution">
    <text evidence="6">The sequence shown here is derived from an EMBL/GenBank/DDBJ whole genome shotgun (WGS) entry which is preliminary data.</text>
</comment>
<comment type="subunit">
    <text evidence="5">Monomer.</text>
</comment>
<dbReference type="Pfam" id="PF02547">
    <property type="entry name" value="Queuosine_synth"/>
    <property type="match status" value="1"/>
</dbReference>
<protein>
    <recommendedName>
        <fullName evidence="5">S-adenosylmethionine:tRNA ribosyltransferase-isomerase</fullName>
        <ecNumber evidence="5">2.4.99.17</ecNumber>
    </recommendedName>
    <alternativeName>
        <fullName evidence="5">Queuosine biosynthesis protein QueA</fullName>
    </alternativeName>
</protein>
<dbReference type="InterPro" id="IPR003699">
    <property type="entry name" value="QueA"/>
</dbReference>
<dbReference type="InterPro" id="IPR042118">
    <property type="entry name" value="QueA_dom1"/>
</dbReference>
<dbReference type="HAMAP" id="MF_00113">
    <property type="entry name" value="QueA"/>
    <property type="match status" value="1"/>
</dbReference>
<keyword evidence="3 5" id="KW-0949">S-adenosyl-L-methionine</keyword>
<dbReference type="InterPro" id="IPR042119">
    <property type="entry name" value="QueA_dom2"/>
</dbReference>
<proteinExistence type="inferred from homology"/>
<comment type="pathway">
    <text evidence="5">tRNA modification; tRNA-queuosine biosynthesis.</text>
</comment>
<organism evidence="6 7">
    <name type="scientific">Alicyclobacillus cycloheptanicus</name>
    <dbReference type="NCBI Taxonomy" id="1457"/>
    <lineage>
        <taxon>Bacteria</taxon>
        <taxon>Bacillati</taxon>
        <taxon>Bacillota</taxon>
        <taxon>Bacilli</taxon>
        <taxon>Bacillales</taxon>
        <taxon>Alicyclobacillaceae</taxon>
        <taxon>Alicyclobacillus</taxon>
    </lineage>
</organism>
<dbReference type="EC" id="2.4.99.17" evidence="5"/>
<evidence type="ECO:0000256" key="5">
    <source>
        <dbReference type="HAMAP-Rule" id="MF_00113"/>
    </source>
</evidence>
<dbReference type="SUPFAM" id="SSF111337">
    <property type="entry name" value="QueA-like"/>
    <property type="match status" value="1"/>
</dbReference>
<dbReference type="EMBL" id="JAUSTP010000002">
    <property type="protein sequence ID" value="MDQ0188738.1"/>
    <property type="molecule type" value="Genomic_DNA"/>
</dbReference>
<reference evidence="6 7" key="1">
    <citation type="submission" date="2023-07" db="EMBL/GenBank/DDBJ databases">
        <title>Genomic Encyclopedia of Type Strains, Phase IV (KMG-IV): sequencing the most valuable type-strain genomes for metagenomic binning, comparative biology and taxonomic classification.</title>
        <authorList>
            <person name="Goeker M."/>
        </authorList>
    </citation>
    <scope>NUCLEOTIDE SEQUENCE [LARGE SCALE GENOMIC DNA]</scope>
    <source>
        <strain evidence="6 7">DSM 4006</strain>
    </source>
</reference>
<name>A0ABT9XEK9_9BACL</name>
<dbReference type="PANTHER" id="PTHR30307:SF0">
    <property type="entry name" value="S-ADENOSYLMETHIONINE:TRNA RIBOSYLTRANSFERASE-ISOMERASE"/>
    <property type="match status" value="1"/>
</dbReference>
<dbReference type="RefSeq" id="WP_274455282.1">
    <property type="nucleotide sequence ID" value="NZ_CP067097.1"/>
</dbReference>
<comment type="similarity">
    <text evidence="5">Belongs to the QueA family.</text>
</comment>
<dbReference type="GO" id="GO:0051075">
    <property type="term" value="F:S-adenosylmethionine:tRNA ribosyltransferase-isomerase activity"/>
    <property type="evidence" value="ECO:0007669"/>
    <property type="project" value="UniProtKB-EC"/>
</dbReference>
<evidence type="ECO:0000313" key="6">
    <source>
        <dbReference type="EMBL" id="MDQ0188738.1"/>
    </source>
</evidence>
<keyword evidence="2 5" id="KW-0808">Transferase</keyword>
<dbReference type="Gene3D" id="3.40.1780.10">
    <property type="entry name" value="QueA-like"/>
    <property type="match status" value="1"/>
</dbReference>
<dbReference type="NCBIfam" id="NF001140">
    <property type="entry name" value="PRK00147.1"/>
    <property type="match status" value="1"/>
</dbReference>
<keyword evidence="7" id="KW-1185">Reference proteome</keyword>
<accession>A0ABT9XEK9</accession>
<dbReference type="Proteomes" id="UP001232973">
    <property type="component" value="Unassembled WGS sequence"/>
</dbReference>
<sequence>MDVNAFDYDLPEELIAQTPLPDRSQSRLMVVDPVTGSVSHARFAEILAYLRPGDVLLLNNSKVIPARLFGTKADTGARIELLLTQQRSETEWEVLAKPAKRLRVGTRIYFPSPDAQPTDAPPYAEVIGEQEGGIRHVRFTLDEPMFSFLDRVGVMPLPPYIHEPLADRDRYQTVYASPPGSVAAPTAGLHFTPALLEEIQRAGVEIYYLTLHVGIGTFRPVTVDKVEAHQMHSEWYEVPPETAAAVNRAKREGRRVIAVGTTAMRTLESAGASGEVKGGADDTDIFIYPGYKFRIVDALITNFHLPKSTLLMLVAAMMGLDFTKRVYETAVAERYRFFSFGDAMFITRRCET</sequence>
<evidence type="ECO:0000256" key="2">
    <source>
        <dbReference type="ARBA" id="ARBA00022679"/>
    </source>
</evidence>
<gene>
    <name evidence="5" type="primary">queA</name>
    <name evidence="6" type="ORF">J2S03_000550</name>
</gene>
<dbReference type="Gene3D" id="2.40.10.240">
    <property type="entry name" value="QueA-like"/>
    <property type="match status" value="1"/>
</dbReference>
<keyword evidence="1 5" id="KW-0963">Cytoplasm</keyword>
<evidence type="ECO:0000256" key="1">
    <source>
        <dbReference type="ARBA" id="ARBA00022490"/>
    </source>
</evidence>
<evidence type="ECO:0000256" key="4">
    <source>
        <dbReference type="ARBA" id="ARBA00022785"/>
    </source>
</evidence>
<evidence type="ECO:0000256" key="3">
    <source>
        <dbReference type="ARBA" id="ARBA00022691"/>
    </source>
</evidence>
<keyword evidence="6" id="KW-0328">Glycosyltransferase</keyword>
<dbReference type="InterPro" id="IPR036100">
    <property type="entry name" value="QueA_sf"/>
</dbReference>
<comment type="function">
    <text evidence="5">Transfers and isomerizes the ribose moiety from AdoMet to the 7-aminomethyl group of 7-deazaguanine (preQ1-tRNA) to give epoxyqueuosine (oQ-tRNA).</text>
</comment>
<comment type="catalytic activity">
    <reaction evidence="5">
        <text>7-aminomethyl-7-carbaguanosine(34) in tRNA + S-adenosyl-L-methionine = epoxyqueuosine(34) in tRNA + adenine + L-methionine + 2 H(+)</text>
        <dbReference type="Rhea" id="RHEA:32155"/>
        <dbReference type="Rhea" id="RHEA-COMP:10342"/>
        <dbReference type="Rhea" id="RHEA-COMP:18582"/>
        <dbReference type="ChEBI" id="CHEBI:15378"/>
        <dbReference type="ChEBI" id="CHEBI:16708"/>
        <dbReference type="ChEBI" id="CHEBI:57844"/>
        <dbReference type="ChEBI" id="CHEBI:59789"/>
        <dbReference type="ChEBI" id="CHEBI:82833"/>
        <dbReference type="ChEBI" id="CHEBI:194443"/>
        <dbReference type="EC" id="2.4.99.17"/>
    </reaction>
</comment>